<dbReference type="InterPro" id="IPR050987">
    <property type="entry name" value="AtrR-like"/>
</dbReference>
<dbReference type="Proteomes" id="UP001303373">
    <property type="component" value="Chromosome 3"/>
</dbReference>
<keyword evidence="3" id="KW-0812">Transmembrane</keyword>
<feature type="domain" description="Xylanolytic transcriptional activator regulatory" evidence="4">
    <location>
        <begin position="240"/>
        <end position="314"/>
    </location>
</feature>
<dbReference type="EMBL" id="CP138582">
    <property type="protein sequence ID" value="WPG99819.1"/>
    <property type="molecule type" value="Genomic_DNA"/>
</dbReference>
<sequence length="621" mass="69895">MENKQRSAKRVRRESSTGNSPQLARELGLMRRRSDQHESVSFVGSASGIHFVQSVYNAAANESPGAIKSPDQDTVPGEDDQLPPSLVNRGANKLWKASEILESDEFSFERTGSGLFESLLEWSQSFWDNWHPAYPFLHAPTVLEWFQKVSEVGIPNIESCLDGHKIAILRSIMSISLADRRSCDEETKLEKVPHQLVFNSFSKAIESVQSTLVNPPDMEALQSLVTVELFLISILRHNAASRLGGLIVRMAFQMGLHRCPARYPTFTAQERELRQRLFWTIYCIDRHICHSLGSPLTIRDDDIDVCYFEKEVHIADATQSQVLDDRLAMLNLLGRHAEIKGQILELCHKSINHRKAEHDQANVINGSIIKWSNDIEQFLDNYATDSQPLSPAHQIVLTVLKHECIIALERPLLTGPNDPRYNNAIASCVSSARSIIKSLSMDDWNARLALLWPSMTWAVWMSAFVMLFAAIKEEITRSSAIRCADQSIEILDRLSLRGSVWPSACAAAIRDLCKRLNHDIPVAHDAQHDVDREIKPMNESVRQRNNQPALEGTLGDPQGQQQANINTVGQPFNGNFAFNDMPPTLVPSHSAFDVRDIDLFDGFDLPLPFYLGNDQYAAWMP</sequence>
<feature type="transmembrane region" description="Helical" evidence="3">
    <location>
        <begin position="448"/>
        <end position="471"/>
    </location>
</feature>
<evidence type="ECO:0000256" key="1">
    <source>
        <dbReference type="ARBA" id="ARBA00023242"/>
    </source>
</evidence>
<evidence type="ECO:0000256" key="3">
    <source>
        <dbReference type="SAM" id="Phobius"/>
    </source>
</evidence>
<accession>A0AAQ3R971</accession>
<feature type="region of interest" description="Disordered" evidence="2">
    <location>
        <begin position="62"/>
        <end position="84"/>
    </location>
</feature>
<organism evidence="5 6">
    <name type="scientific">Acrodontium crateriforme</name>
    <dbReference type="NCBI Taxonomy" id="150365"/>
    <lineage>
        <taxon>Eukaryota</taxon>
        <taxon>Fungi</taxon>
        <taxon>Dikarya</taxon>
        <taxon>Ascomycota</taxon>
        <taxon>Pezizomycotina</taxon>
        <taxon>Dothideomycetes</taxon>
        <taxon>Dothideomycetidae</taxon>
        <taxon>Mycosphaerellales</taxon>
        <taxon>Teratosphaeriaceae</taxon>
        <taxon>Acrodontium</taxon>
    </lineage>
</organism>
<feature type="compositionally biased region" description="Basic residues" evidence="2">
    <location>
        <begin position="1"/>
        <end position="12"/>
    </location>
</feature>
<dbReference type="GO" id="GO:0008270">
    <property type="term" value="F:zinc ion binding"/>
    <property type="evidence" value="ECO:0007669"/>
    <property type="project" value="InterPro"/>
</dbReference>
<protein>
    <recommendedName>
        <fullName evidence="4">Xylanolytic transcriptional activator regulatory domain-containing protein</fullName>
    </recommendedName>
</protein>
<keyword evidence="1" id="KW-0539">Nucleus</keyword>
<dbReference type="GO" id="GO:0003700">
    <property type="term" value="F:DNA-binding transcription factor activity"/>
    <property type="evidence" value="ECO:0007669"/>
    <property type="project" value="InterPro"/>
</dbReference>
<name>A0AAQ3R971_9PEZI</name>
<dbReference type="GO" id="GO:0003677">
    <property type="term" value="F:DNA binding"/>
    <property type="evidence" value="ECO:0007669"/>
    <property type="project" value="InterPro"/>
</dbReference>
<dbReference type="PANTHER" id="PTHR46910:SF9">
    <property type="entry name" value="MISCELLANEOUS ZN(II)2CYS6 TRANSCRIPTION FACTOR (EUROFUNG)"/>
    <property type="match status" value="1"/>
</dbReference>
<dbReference type="AlphaFoldDB" id="A0AAQ3R971"/>
<dbReference type="InterPro" id="IPR007219">
    <property type="entry name" value="XnlR_reg_dom"/>
</dbReference>
<keyword evidence="3" id="KW-1133">Transmembrane helix</keyword>
<gene>
    <name evidence="5" type="ORF">R9X50_00263800</name>
</gene>
<keyword evidence="6" id="KW-1185">Reference proteome</keyword>
<evidence type="ECO:0000313" key="6">
    <source>
        <dbReference type="Proteomes" id="UP001303373"/>
    </source>
</evidence>
<evidence type="ECO:0000313" key="5">
    <source>
        <dbReference type="EMBL" id="WPG99819.1"/>
    </source>
</evidence>
<feature type="region of interest" description="Disordered" evidence="2">
    <location>
        <begin position="1"/>
        <end position="24"/>
    </location>
</feature>
<proteinExistence type="predicted"/>
<feature type="region of interest" description="Disordered" evidence="2">
    <location>
        <begin position="539"/>
        <end position="559"/>
    </location>
</feature>
<dbReference type="PANTHER" id="PTHR46910">
    <property type="entry name" value="TRANSCRIPTION FACTOR PDR1"/>
    <property type="match status" value="1"/>
</dbReference>
<dbReference type="Pfam" id="PF04082">
    <property type="entry name" value="Fungal_trans"/>
    <property type="match status" value="1"/>
</dbReference>
<dbReference type="SMART" id="SM00906">
    <property type="entry name" value="Fungal_trans"/>
    <property type="match status" value="1"/>
</dbReference>
<dbReference type="CDD" id="cd12148">
    <property type="entry name" value="fungal_TF_MHR"/>
    <property type="match status" value="1"/>
</dbReference>
<evidence type="ECO:0000259" key="4">
    <source>
        <dbReference type="SMART" id="SM00906"/>
    </source>
</evidence>
<keyword evidence="3" id="KW-0472">Membrane</keyword>
<evidence type="ECO:0000256" key="2">
    <source>
        <dbReference type="SAM" id="MobiDB-lite"/>
    </source>
</evidence>
<reference evidence="5 6" key="1">
    <citation type="submission" date="2023-11" db="EMBL/GenBank/DDBJ databases">
        <title>An acidophilic fungus is an integral part of prey digestion in a carnivorous sundew plant.</title>
        <authorList>
            <person name="Tsai I.J."/>
        </authorList>
    </citation>
    <scope>NUCLEOTIDE SEQUENCE [LARGE SCALE GENOMIC DNA]</scope>
    <source>
        <strain evidence="5">169a</strain>
    </source>
</reference>
<dbReference type="GO" id="GO:0006351">
    <property type="term" value="P:DNA-templated transcription"/>
    <property type="evidence" value="ECO:0007669"/>
    <property type="project" value="InterPro"/>
</dbReference>